<dbReference type="Gene3D" id="3.30.560.10">
    <property type="entry name" value="Glucose Oxidase, domain 3"/>
    <property type="match status" value="1"/>
</dbReference>
<comment type="similarity">
    <text evidence="2 6">Belongs to the GMC oxidoreductase family.</text>
</comment>
<dbReference type="Proteomes" id="UP000037510">
    <property type="component" value="Unassembled WGS sequence"/>
</dbReference>
<dbReference type="STRING" id="104452.A0A0L7LL99"/>
<evidence type="ECO:0000256" key="6">
    <source>
        <dbReference type="RuleBase" id="RU003968"/>
    </source>
</evidence>
<keyword evidence="3 6" id="KW-0285">Flavoprotein</keyword>
<keyword evidence="4 5" id="KW-0274">FAD</keyword>
<dbReference type="Pfam" id="PF00732">
    <property type="entry name" value="GMC_oxred_N"/>
    <property type="match status" value="1"/>
</dbReference>
<dbReference type="InterPro" id="IPR036188">
    <property type="entry name" value="FAD/NAD-bd_sf"/>
</dbReference>
<dbReference type="GO" id="GO:0016614">
    <property type="term" value="F:oxidoreductase activity, acting on CH-OH group of donors"/>
    <property type="evidence" value="ECO:0007669"/>
    <property type="project" value="InterPro"/>
</dbReference>
<sequence length="577" mass="64161">MDASAAVAGVKTIQGALQLLSTLDFRDGAEYDFIIVGAGAAGCVIANRLTEDKNVNVLLIEAGGDPPLESVRPGLFPFLKKTKVDWNFTSEDDGYTERFHKNKVFELTMGKMLGGSSSLNFMAYTRGNYHDYDNWAAVTEDPSWSWEKVLPYFKKSENMLGRRILESKNGKFHGTEGYMNIKNPHSELVDEYLEAFQEVGNDIVVDINGDDCLGYTEASVNIAHGKRQSVALAFLSKAKNRPNLHVLKNALVTEVIINNQNKAIGVKVMLDTNKTIAVVHAVKEVIISAGAINSPKLLMLSGIGPKEHLIEKNISVIADLPVGKTLQDHVMAMMILKLRPLTEKEPTSLNPDNYPLPLLVGYVALNKTQEYPDYQTLNFVVRDPQALLQFCAFYYSFIDELCQELYEKGRDHEILFSFVNLLYPESRGKVLLRSKNPEDHPLIYTGYYSTPIDLDRHAAFLEHFLKVSDSDFFRKVEAELLVPKICGCSLSDNEYFKCYALCMMSSGYHVSGSVPMGSVLDSRLRVHGVEKLRVVDASVMPKITGANTHAPTVMIAEKAADMIKEDHGLISLDGTSL</sequence>
<accession>A0A0L7LL99</accession>
<dbReference type="PROSITE" id="PS00623">
    <property type="entry name" value="GMC_OXRED_1"/>
    <property type="match status" value="1"/>
</dbReference>
<dbReference type="GO" id="GO:0050660">
    <property type="term" value="F:flavin adenine dinucleotide binding"/>
    <property type="evidence" value="ECO:0007669"/>
    <property type="project" value="InterPro"/>
</dbReference>
<dbReference type="InterPro" id="IPR007867">
    <property type="entry name" value="GMC_OxRtase_C"/>
</dbReference>
<organism evidence="9 10">
    <name type="scientific">Operophtera brumata</name>
    <name type="common">Winter moth</name>
    <name type="synonym">Phalaena brumata</name>
    <dbReference type="NCBI Taxonomy" id="104452"/>
    <lineage>
        <taxon>Eukaryota</taxon>
        <taxon>Metazoa</taxon>
        <taxon>Ecdysozoa</taxon>
        <taxon>Arthropoda</taxon>
        <taxon>Hexapoda</taxon>
        <taxon>Insecta</taxon>
        <taxon>Pterygota</taxon>
        <taxon>Neoptera</taxon>
        <taxon>Endopterygota</taxon>
        <taxon>Lepidoptera</taxon>
        <taxon>Glossata</taxon>
        <taxon>Ditrysia</taxon>
        <taxon>Geometroidea</taxon>
        <taxon>Geometridae</taxon>
        <taxon>Larentiinae</taxon>
        <taxon>Operophtera</taxon>
    </lineage>
</organism>
<evidence type="ECO:0000313" key="10">
    <source>
        <dbReference type="Proteomes" id="UP000037510"/>
    </source>
</evidence>
<dbReference type="InterPro" id="IPR000172">
    <property type="entry name" value="GMC_OxRdtase_N"/>
</dbReference>
<evidence type="ECO:0000256" key="4">
    <source>
        <dbReference type="ARBA" id="ARBA00022827"/>
    </source>
</evidence>
<protein>
    <submittedName>
        <fullName evidence="9">Putative ecdysone oxidase</fullName>
    </submittedName>
</protein>
<feature type="binding site" evidence="5">
    <location>
        <position position="252"/>
    </location>
    <ligand>
        <name>FAD</name>
        <dbReference type="ChEBI" id="CHEBI:57692"/>
    </ligand>
</feature>
<keyword evidence="10" id="KW-1185">Reference proteome</keyword>
<comment type="cofactor">
    <cofactor evidence="1 5">
        <name>FAD</name>
        <dbReference type="ChEBI" id="CHEBI:57692"/>
    </cofactor>
</comment>
<dbReference type="PIRSF" id="PIRSF000137">
    <property type="entry name" value="Alcohol_oxidase"/>
    <property type="match status" value="1"/>
</dbReference>
<dbReference type="SUPFAM" id="SSF54373">
    <property type="entry name" value="FAD-linked reductases, C-terminal domain"/>
    <property type="match status" value="1"/>
</dbReference>
<evidence type="ECO:0000259" key="7">
    <source>
        <dbReference type="PROSITE" id="PS00623"/>
    </source>
</evidence>
<evidence type="ECO:0000256" key="3">
    <source>
        <dbReference type="ARBA" id="ARBA00022630"/>
    </source>
</evidence>
<evidence type="ECO:0000259" key="8">
    <source>
        <dbReference type="PROSITE" id="PS00624"/>
    </source>
</evidence>
<name>A0A0L7LL99_OPEBR</name>
<dbReference type="Pfam" id="PF05199">
    <property type="entry name" value="GMC_oxred_C"/>
    <property type="match status" value="1"/>
</dbReference>
<evidence type="ECO:0000256" key="5">
    <source>
        <dbReference type="PIRSR" id="PIRSR000137-2"/>
    </source>
</evidence>
<feature type="domain" description="Glucose-methanol-choline oxidoreductase N-terminal" evidence="8">
    <location>
        <begin position="290"/>
        <end position="304"/>
    </location>
</feature>
<dbReference type="PANTHER" id="PTHR11552:SF147">
    <property type="entry name" value="CHOLINE DEHYDROGENASE, MITOCHONDRIAL"/>
    <property type="match status" value="1"/>
</dbReference>
<evidence type="ECO:0000256" key="2">
    <source>
        <dbReference type="ARBA" id="ARBA00010790"/>
    </source>
</evidence>
<comment type="caution">
    <text evidence="9">The sequence shown here is derived from an EMBL/GenBank/DDBJ whole genome shotgun (WGS) entry which is preliminary data.</text>
</comment>
<proteinExistence type="inferred from homology"/>
<evidence type="ECO:0000256" key="1">
    <source>
        <dbReference type="ARBA" id="ARBA00001974"/>
    </source>
</evidence>
<dbReference type="Gene3D" id="3.50.50.60">
    <property type="entry name" value="FAD/NAD(P)-binding domain"/>
    <property type="match status" value="1"/>
</dbReference>
<gene>
    <name evidence="9" type="ORF">OBRU01_06544</name>
</gene>
<dbReference type="PANTHER" id="PTHR11552">
    <property type="entry name" value="GLUCOSE-METHANOL-CHOLINE GMC OXIDOREDUCTASE"/>
    <property type="match status" value="1"/>
</dbReference>
<dbReference type="InterPro" id="IPR012132">
    <property type="entry name" value="GMC_OxRdtase"/>
</dbReference>
<dbReference type="AlphaFoldDB" id="A0A0L7LL99"/>
<dbReference type="EMBL" id="JTDY01000758">
    <property type="protein sequence ID" value="KOB75991.1"/>
    <property type="molecule type" value="Genomic_DNA"/>
</dbReference>
<evidence type="ECO:0000313" key="9">
    <source>
        <dbReference type="EMBL" id="KOB75991.1"/>
    </source>
</evidence>
<dbReference type="SUPFAM" id="SSF51905">
    <property type="entry name" value="FAD/NAD(P)-binding domain"/>
    <property type="match status" value="1"/>
</dbReference>
<dbReference type="PROSITE" id="PS00624">
    <property type="entry name" value="GMC_OXRED_2"/>
    <property type="match status" value="1"/>
</dbReference>
<reference evidence="9 10" key="1">
    <citation type="journal article" date="2015" name="Genome Biol. Evol.">
        <title>The genome of winter moth (Operophtera brumata) provides a genomic perspective on sexual dimorphism and phenology.</title>
        <authorList>
            <person name="Derks M.F."/>
            <person name="Smit S."/>
            <person name="Salis L."/>
            <person name="Schijlen E."/>
            <person name="Bossers A."/>
            <person name="Mateman C."/>
            <person name="Pijl A.S."/>
            <person name="de Ridder D."/>
            <person name="Groenen M.A."/>
            <person name="Visser M.E."/>
            <person name="Megens H.J."/>
        </authorList>
    </citation>
    <scope>NUCLEOTIDE SEQUENCE [LARGE SCALE GENOMIC DNA]</scope>
    <source>
        <strain evidence="9">WM2013NL</strain>
        <tissue evidence="9">Head and thorax</tissue>
    </source>
</reference>
<feature type="domain" description="Glucose-methanol-choline oxidoreductase N-terminal" evidence="7">
    <location>
        <begin position="110"/>
        <end position="133"/>
    </location>
</feature>